<evidence type="ECO:0000256" key="3">
    <source>
        <dbReference type="ARBA" id="ARBA00023002"/>
    </source>
</evidence>
<accession>A0A9P7YHL6</accession>
<organism evidence="5 6">
    <name type="scientific">Amylocarpus encephaloides</name>
    <dbReference type="NCBI Taxonomy" id="45428"/>
    <lineage>
        <taxon>Eukaryota</taxon>
        <taxon>Fungi</taxon>
        <taxon>Dikarya</taxon>
        <taxon>Ascomycota</taxon>
        <taxon>Pezizomycotina</taxon>
        <taxon>Leotiomycetes</taxon>
        <taxon>Helotiales</taxon>
        <taxon>Helotiales incertae sedis</taxon>
        <taxon>Amylocarpus</taxon>
    </lineage>
</organism>
<dbReference type="GO" id="GO:0016491">
    <property type="term" value="F:oxidoreductase activity"/>
    <property type="evidence" value="ECO:0007669"/>
    <property type="project" value="UniProtKB-KW"/>
</dbReference>
<dbReference type="Gene3D" id="3.30.9.10">
    <property type="entry name" value="D-Amino Acid Oxidase, subunit A, domain 2"/>
    <property type="match status" value="1"/>
</dbReference>
<feature type="domain" description="FAD-binding" evidence="4">
    <location>
        <begin position="5"/>
        <end position="353"/>
    </location>
</feature>
<evidence type="ECO:0000313" key="6">
    <source>
        <dbReference type="Proteomes" id="UP000824998"/>
    </source>
</evidence>
<dbReference type="InterPro" id="IPR051704">
    <property type="entry name" value="FAD_aromatic-hydroxylase"/>
</dbReference>
<dbReference type="PRINTS" id="PR00420">
    <property type="entry name" value="RNGMNOXGNASE"/>
</dbReference>
<dbReference type="Proteomes" id="UP000824998">
    <property type="component" value="Unassembled WGS sequence"/>
</dbReference>
<name>A0A9P7YHL6_9HELO</name>
<dbReference type="InterPro" id="IPR036188">
    <property type="entry name" value="FAD/NAD-bd_sf"/>
</dbReference>
<evidence type="ECO:0000313" key="5">
    <source>
        <dbReference type="EMBL" id="KAG9233621.1"/>
    </source>
</evidence>
<dbReference type="EMBL" id="MU251492">
    <property type="protein sequence ID" value="KAG9233621.1"/>
    <property type="molecule type" value="Genomic_DNA"/>
</dbReference>
<dbReference type="PANTHER" id="PTHR46865:SF2">
    <property type="entry name" value="MONOOXYGENASE"/>
    <property type="match status" value="1"/>
</dbReference>
<keyword evidence="3" id="KW-0560">Oxidoreductase</keyword>
<keyword evidence="6" id="KW-1185">Reference proteome</keyword>
<dbReference type="GO" id="GO:0071949">
    <property type="term" value="F:FAD binding"/>
    <property type="evidence" value="ECO:0007669"/>
    <property type="project" value="InterPro"/>
</dbReference>
<keyword evidence="2" id="KW-0274">FAD</keyword>
<gene>
    <name evidence="5" type="ORF">BJ875DRAFT_38147</name>
</gene>
<evidence type="ECO:0000256" key="2">
    <source>
        <dbReference type="ARBA" id="ARBA00022827"/>
    </source>
</evidence>
<dbReference type="Gene3D" id="3.50.50.60">
    <property type="entry name" value="FAD/NAD(P)-binding domain"/>
    <property type="match status" value="1"/>
</dbReference>
<dbReference type="PANTHER" id="PTHR46865">
    <property type="entry name" value="OXIDOREDUCTASE-RELATED"/>
    <property type="match status" value="1"/>
</dbReference>
<reference evidence="5" key="1">
    <citation type="journal article" date="2021" name="IMA Fungus">
        <title>Genomic characterization of three marine fungi, including Emericellopsis atlantica sp. nov. with signatures of a generalist lifestyle and marine biomass degradation.</title>
        <authorList>
            <person name="Hagestad O.C."/>
            <person name="Hou L."/>
            <person name="Andersen J.H."/>
            <person name="Hansen E.H."/>
            <person name="Altermark B."/>
            <person name="Li C."/>
            <person name="Kuhnert E."/>
            <person name="Cox R.J."/>
            <person name="Crous P.W."/>
            <person name="Spatafora J.W."/>
            <person name="Lail K."/>
            <person name="Amirebrahimi M."/>
            <person name="Lipzen A."/>
            <person name="Pangilinan J."/>
            <person name="Andreopoulos W."/>
            <person name="Hayes R.D."/>
            <person name="Ng V."/>
            <person name="Grigoriev I.V."/>
            <person name="Jackson S.A."/>
            <person name="Sutton T.D.S."/>
            <person name="Dobson A.D.W."/>
            <person name="Rama T."/>
        </authorList>
    </citation>
    <scope>NUCLEOTIDE SEQUENCE</scope>
    <source>
        <strain evidence="5">TRa018bII</strain>
    </source>
</reference>
<dbReference type="InterPro" id="IPR002938">
    <property type="entry name" value="FAD-bd"/>
</dbReference>
<dbReference type="AlphaFoldDB" id="A0A9P7YHL6"/>
<evidence type="ECO:0000256" key="1">
    <source>
        <dbReference type="ARBA" id="ARBA00022630"/>
    </source>
</evidence>
<dbReference type="SUPFAM" id="SSF51905">
    <property type="entry name" value="FAD/NAD(P)-binding domain"/>
    <property type="match status" value="1"/>
</dbReference>
<protein>
    <recommendedName>
        <fullName evidence="4">FAD-binding domain-containing protein</fullName>
    </recommendedName>
</protein>
<dbReference type="Pfam" id="PF01494">
    <property type="entry name" value="FAD_binding_3"/>
    <property type="match status" value="1"/>
</dbReference>
<comment type="caution">
    <text evidence="5">The sequence shown here is derived from an EMBL/GenBank/DDBJ whole genome shotgun (WGS) entry which is preliminary data.</text>
</comment>
<evidence type="ECO:0000259" key="4">
    <source>
        <dbReference type="Pfam" id="PF01494"/>
    </source>
</evidence>
<proteinExistence type="predicted"/>
<keyword evidence="1" id="KW-0285">Flavoprotein</keyword>
<dbReference type="OrthoDB" id="655030at2759"/>
<sequence length="412" mass="45523">MPGLSVLICGSGIAGPTLAYFLTQANVRVKIIERSASPRHSGLGVDIRGPALDVIRRMGLEERIRGKTTGEEGLVCVDSDGKVLSRFLIDGDDLENSPTSDCEIMRSELAELLCDAALGMKGVEVEYGIWAEGIAQDELGVQVEFSSGRSERFDLVVAADGLGSATRKLVLHMENMEVIHSLGQYTAYFSIPREESDGKFWQWHAAPNSLQLFIRPKNEEECCAYLSIMPHEHSEPFRTLIKASTSEQKVVLASFFEGGGWQTERLLSGMCKAEDFYLQHIAQVKLSSWSEGRCVVVGDAAYCPSPLSGLGTSLAILGAYVLAGEIAKESNGEGDGVKEALARYERKMRPYVEEKQKLLPGMPWLVCPRSKWGVGVLNWIVWLVPWSRAIKLLRLLRGKGEGEKFELDNYQF</sequence>